<dbReference type="GO" id="GO:0008028">
    <property type="term" value="F:monocarboxylic acid transmembrane transporter activity"/>
    <property type="evidence" value="ECO:0007669"/>
    <property type="project" value="TreeGrafter"/>
</dbReference>
<keyword evidence="1" id="KW-0472">Membrane</keyword>
<dbReference type="InterPro" id="IPR050327">
    <property type="entry name" value="Proton-linked_MCT"/>
</dbReference>
<dbReference type="Proteomes" id="UP000507470">
    <property type="component" value="Unassembled WGS sequence"/>
</dbReference>
<feature type="transmembrane region" description="Helical" evidence="1">
    <location>
        <begin position="97"/>
        <end position="115"/>
    </location>
</feature>
<gene>
    <name evidence="2" type="ORF">MCOR_26076</name>
</gene>
<proteinExistence type="predicted"/>
<keyword evidence="1" id="KW-1133">Transmembrane helix</keyword>
<organism evidence="2 3">
    <name type="scientific">Mytilus coruscus</name>
    <name type="common">Sea mussel</name>
    <dbReference type="NCBI Taxonomy" id="42192"/>
    <lineage>
        <taxon>Eukaryota</taxon>
        <taxon>Metazoa</taxon>
        <taxon>Spiralia</taxon>
        <taxon>Lophotrochozoa</taxon>
        <taxon>Mollusca</taxon>
        <taxon>Bivalvia</taxon>
        <taxon>Autobranchia</taxon>
        <taxon>Pteriomorphia</taxon>
        <taxon>Mytilida</taxon>
        <taxon>Mytiloidea</taxon>
        <taxon>Mytilidae</taxon>
        <taxon>Mytilinae</taxon>
        <taxon>Mytilus</taxon>
    </lineage>
</organism>
<dbReference type="OrthoDB" id="6082952at2759"/>
<dbReference type="InterPro" id="IPR036259">
    <property type="entry name" value="MFS_trans_sf"/>
</dbReference>
<feature type="transmembrane region" description="Helical" evidence="1">
    <location>
        <begin position="172"/>
        <end position="190"/>
    </location>
</feature>
<evidence type="ECO:0000313" key="3">
    <source>
        <dbReference type="Proteomes" id="UP000507470"/>
    </source>
</evidence>
<dbReference type="SUPFAM" id="SSF103473">
    <property type="entry name" value="MFS general substrate transporter"/>
    <property type="match status" value="1"/>
</dbReference>
<evidence type="ECO:0000313" key="2">
    <source>
        <dbReference type="EMBL" id="CAC5391035.1"/>
    </source>
</evidence>
<accession>A0A6J8C3V3</accession>
<dbReference type="EMBL" id="CACVKT020004658">
    <property type="protein sequence ID" value="CAC5391035.1"/>
    <property type="molecule type" value="Genomic_DNA"/>
</dbReference>
<reference evidence="2 3" key="1">
    <citation type="submission" date="2020-06" db="EMBL/GenBank/DDBJ databases">
        <authorList>
            <person name="Li R."/>
            <person name="Bekaert M."/>
        </authorList>
    </citation>
    <scope>NUCLEOTIDE SEQUENCE [LARGE SCALE GENOMIC DNA]</scope>
    <source>
        <strain evidence="3">wild</strain>
    </source>
</reference>
<dbReference type="PANTHER" id="PTHR11360:SF293">
    <property type="entry name" value="HERMES, ISOFORM A"/>
    <property type="match status" value="1"/>
</dbReference>
<sequence>MSHNKDMEYTETLSVHRNLTLHDSQELHGDSDTTHIPFITDDSVQRSVQKEDVTDKGYAWFILIVSCMVYIIVPGSVKSFGVLYTELLDYYDGGAGNTAGIPGVLLFLYFGLAPVSNYLGEIYTYRVVIGIGSCLVLIGQTASAFVPQLEFLYLTYGIITGWLEDVTGSWTSSFYFVGILSALAVLLCLLERPISYILCCQ</sequence>
<keyword evidence="3" id="KW-1185">Reference proteome</keyword>
<protein>
    <submittedName>
        <fullName evidence="2">Uncharacterized protein</fullName>
    </submittedName>
</protein>
<keyword evidence="1" id="KW-0812">Transmembrane</keyword>
<evidence type="ECO:0000256" key="1">
    <source>
        <dbReference type="SAM" id="Phobius"/>
    </source>
</evidence>
<dbReference type="PANTHER" id="PTHR11360">
    <property type="entry name" value="MONOCARBOXYLATE TRANSPORTER"/>
    <property type="match status" value="1"/>
</dbReference>
<feature type="transmembrane region" description="Helical" evidence="1">
    <location>
        <begin position="58"/>
        <end position="77"/>
    </location>
</feature>
<dbReference type="AlphaFoldDB" id="A0A6J8C3V3"/>
<name>A0A6J8C3V3_MYTCO</name>
<feature type="transmembrane region" description="Helical" evidence="1">
    <location>
        <begin position="127"/>
        <end position="146"/>
    </location>
</feature>